<accession>A0A4C1SYI6</accession>
<organism evidence="3 4">
    <name type="scientific">Eumeta variegata</name>
    <name type="common">Bagworm moth</name>
    <name type="synonym">Eumeta japonica</name>
    <dbReference type="NCBI Taxonomy" id="151549"/>
    <lineage>
        <taxon>Eukaryota</taxon>
        <taxon>Metazoa</taxon>
        <taxon>Ecdysozoa</taxon>
        <taxon>Arthropoda</taxon>
        <taxon>Hexapoda</taxon>
        <taxon>Insecta</taxon>
        <taxon>Pterygota</taxon>
        <taxon>Neoptera</taxon>
        <taxon>Endopterygota</taxon>
        <taxon>Lepidoptera</taxon>
        <taxon>Glossata</taxon>
        <taxon>Ditrysia</taxon>
        <taxon>Tineoidea</taxon>
        <taxon>Psychidae</taxon>
        <taxon>Oiketicinae</taxon>
        <taxon>Eumeta</taxon>
    </lineage>
</organism>
<name>A0A4C1SYI6_EUMVA</name>
<protein>
    <submittedName>
        <fullName evidence="3">Uncharacterized protein</fullName>
    </submittedName>
</protein>
<dbReference type="OrthoDB" id="6754035at2759"/>
<evidence type="ECO:0000256" key="2">
    <source>
        <dbReference type="SAM" id="Phobius"/>
    </source>
</evidence>
<proteinExistence type="predicted"/>
<sequence length="329" mass="38340">MRNEEIRRRTRPTDMGYRNCKLKWRRAGHIPRKTFGEGRISGWAIHHELDIATRDTTSGYIEGLTKFADRRRMQKTLRPCCGHQRLRHARRPTMLQWVVALALLLVALSIASYIWKLKRIKGKSDCAQTYKKVPLVYEDLFRQSEKEPKPEDENDAVDEHLDKLSKQLGLTENEVRTTRCKIRETKDEMSNVEALDEETKNKYVQLINALREDLDSAEKESRLLQFRIEKIVQRRVALGDQVEQGRQRFRCAAARLAARIGELHRGRQLEPALLRDESSFTSLHRLTGPSRRQAHPTESLIKIWTNTNAFACSNDVNRANVRNFNNTLK</sequence>
<keyword evidence="2" id="KW-1133">Transmembrane helix</keyword>
<comment type="caution">
    <text evidence="3">The sequence shown here is derived from an EMBL/GenBank/DDBJ whole genome shotgun (WGS) entry which is preliminary data.</text>
</comment>
<keyword evidence="4" id="KW-1185">Reference proteome</keyword>
<evidence type="ECO:0000313" key="4">
    <source>
        <dbReference type="Proteomes" id="UP000299102"/>
    </source>
</evidence>
<evidence type="ECO:0000313" key="3">
    <source>
        <dbReference type="EMBL" id="GBP06330.1"/>
    </source>
</evidence>
<feature type="coiled-coil region" evidence="1">
    <location>
        <begin position="182"/>
        <end position="227"/>
    </location>
</feature>
<gene>
    <name evidence="3" type="ORF">EVAR_3645_1</name>
</gene>
<dbReference type="EMBL" id="BGZK01000021">
    <property type="protein sequence ID" value="GBP06330.1"/>
    <property type="molecule type" value="Genomic_DNA"/>
</dbReference>
<keyword evidence="2" id="KW-0812">Transmembrane</keyword>
<feature type="transmembrane region" description="Helical" evidence="2">
    <location>
        <begin position="94"/>
        <end position="115"/>
    </location>
</feature>
<reference evidence="3 4" key="1">
    <citation type="journal article" date="2019" name="Commun. Biol.">
        <title>The bagworm genome reveals a unique fibroin gene that provides high tensile strength.</title>
        <authorList>
            <person name="Kono N."/>
            <person name="Nakamura H."/>
            <person name="Ohtoshi R."/>
            <person name="Tomita M."/>
            <person name="Numata K."/>
            <person name="Arakawa K."/>
        </authorList>
    </citation>
    <scope>NUCLEOTIDE SEQUENCE [LARGE SCALE GENOMIC DNA]</scope>
</reference>
<dbReference type="Proteomes" id="UP000299102">
    <property type="component" value="Unassembled WGS sequence"/>
</dbReference>
<dbReference type="AlphaFoldDB" id="A0A4C1SYI6"/>
<keyword evidence="1" id="KW-0175">Coiled coil</keyword>
<keyword evidence="2" id="KW-0472">Membrane</keyword>
<evidence type="ECO:0000256" key="1">
    <source>
        <dbReference type="SAM" id="Coils"/>
    </source>
</evidence>